<dbReference type="SUPFAM" id="SSF47226">
    <property type="entry name" value="Histidine-containing phosphotransfer domain, HPT domain"/>
    <property type="match status" value="1"/>
</dbReference>
<feature type="domain" description="Response regulatory" evidence="22">
    <location>
        <begin position="677"/>
        <end position="795"/>
    </location>
</feature>
<evidence type="ECO:0000256" key="13">
    <source>
        <dbReference type="ARBA" id="ARBA00023012"/>
    </source>
</evidence>
<evidence type="ECO:0000256" key="3">
    <source>
        <dbReference type="ARBA" id="ARBA00006402"/>
    </source>
</evidence>
<dbReference type="CDD" id="cd17546">
    <property type="entry name" value="REC_hyHK_CKI1_RcsC-like"/>
    <property type="match status" value="1"/>
</dbReference>
<keyword evidence="13" id="KW-0902">Two-component regulatory system</keyword>
<dbReference type="Pfam" id="PF02518">
    <property type="entry name" value="HATPase_c"/>
    <property type="match status" value="1"/>
</dbReference>
<dbReference type="Gene3D" id="1.10.287.130">
    <property type="match status" value="1"/>
</dbReference>
<evidence type="ECO:0000256" key="16">
    <source>
        <dbReference type="PROSITE-ProRule" id="PRU00110"/>
    </source>
</evidence>
<dbReference type="NCBIfam" id="TIGR00229">
    <property type="entry name" value="sensory_box"/>
    <property type="match status" value="1"/>
</dbReference>
<dbReference type="Gene3D" id="1.20.120.160">
    <property type="entry name" value="HPT domain"/>
    <property type="match status" value="1"/>
</dbReference>
<name>A0A178LPH5_MYCIR</name>
<dbReference type="InterPro" id="IPR003661">
    <property type="entry name" value="HisK_dim/P_dom"/>
</dbReference>
<dbReference type="EMBL" id="LWCS01000043">
    <property type="protein sequence ID" value="OAN34467.1"/>
    <property type="molecule type" value="Genomic_DNA"/>
</dbReference>
<dbReference type="Pfam" id="PF00512">
    <property type="entry name" value="HisKA"/>
    <property type="match status" value="1"/>
</dbReference>
<dbReference type="InterPro" id="IPR008207">
    <property type="entry name" value="Sig_transdc_His_kin_Hpt_dom"/>
</dbReference>
<dbReference type="InterPro" id="IPR011006">
    <property type="entry name" value="CheY-like_superfamily"/>
</dbReference>
<dbReference type="SMART" id="SM00448">
    <property type="entry name" value="REC"/>
    <property type="match status" value="1"/>
</dbReference>
<evidence type="ECO:0000256" key="5">
    <source>
        <dbReference type="ARBA" id="ARBA00022475"/>
    </source>
</evidence>
<evidence type="ECO:0000313" key="26">
    <source>
        <dbReference type="Proteomes" id="UP000078396"/>
    </source>
</evidence>
<evidence type="ECO:0000256" key="18">
    <source>
        <dbReference type="SAM" id="Coils"/>
    </source>
</evidence>
<comment type="caution">
    <text evidence="25">The sequence shown here is derived from an EMBL/GenBank/DDBJ whole genome shotgun (WGS) entry which is preliminary data.</text>
</comment>
<feature type="transmembrane region" description="Helical" evidence="20">
    <location>
        <begin position="242"/>
        <end position="262"/>
    </location>
</feature>
<feature type="region of interest" description="Disordered" evidence="19">
    <location>
        <begin position="657"/>
        <end position="676"/>
    </location>
</feature>
<dbReference type="InterPro" id="IPR013655">
    <property type="entry name" value="PAS_fold_3"/>
</dbReference>
<evidence type="ECO:0000256" key="1">
    <source>
        <dbReference type="ARBA" id="ARBA00000085"/>
    </source>
</evidence>
<feature type="domain" description="HPt" evidence="24">
    <location>
        <begin position="836"/>
        <end position="929"/>
    </location>
</feature>
<feature type="transmembrane region" description="Helical" evidence="20">
    <location>
        <begin position="49"/>
        <end position="69"/>
    </location>
</feature>
<feature type="domain" description="PAC" evidence="23">
    <location>
        <begin position="361"/>
        <end position="413"/>
    </location>
</feature>
<evidence type="ECO:0000256" key="4">
    <source>
        <dbReference type="ARBA" id="ARBA00012438"/>
    </source>
</evidence>
<keyword evidence="18" id="KW-0175">Coiled coil</keyword>
<evidence type="ECO:0000256" key="15">
    <source>
        <dbReference type="ARBA" id="ARBA00074306"/>
    </source>
</evidence>
<dbReference type="GO" id="GO:0005886">
    <property type="term" value="C:plasma membrane"/>
    <property type="evidence" value="ECO:0007669"/>
    <property type="project" value="UniProtKB-SubCell"/>
</dbReference>
<dbReference type="SUPFAM" id="SSF55785">
    <property type="entry name" value="PYP-like sensor domain (PAS domain)"/>
    <property type="match status" value="1"/>
</dbReference>
<keyword evidence="8" id="KW-0808">Transferase</keyword>
<evidence type="ECO:0000256" key="12">
    <source>
        <dbReference type="ARBA" id="ARBA00022989"/>
    </source>
</evidence>
<keyword evidence="11" id="KW-0067">ATP-binding</keyword>
<evidence type="ECO:0000259" key="24">
    <source>
        <dbReference type="PROSITE" id="PS50894"/>
    </source>
</evidence>
<dbReference type="CDD" id="cd16922">
    <property type="entry name" value="HATPase_EvgS-ArcB-TorS-like"/>
    <property type="match status" value="1"/>
</dbReference>
<comment type="subcellular location">
    <subcellularLocation>
        <location evidence="2">Cell inner membrane</location>
        <topology evidence="2">Multi-pass membrane protein</topology>
    </subcellularLocation>
</comment>
<sequence>MILVVETITDAPLKWLIRGAVTLVFAICFVDLLLWTTGIRSLDRVFPQWAHVTPWVVALLSVLGTSILLQTGPTSRRRIWAGRGAAVLVAALTTVSLVGYAAGSISPDQVGFSPAAGVSLLALTPAVITMSMDNRAANTAWPLSVIAAPILPLVSLVTYLFDAAEMLGRSVSLGMNASTAVAIVLLVDATVAARPDRQPVAWLIARPDRRMLVRLVITFLLVPIWVAIWRLVLLAVGVHGDAVWVLAVVLATAILGLPFFVLSRRIQRLVNSQLTQSRERVEAERQRAEAVERYRILANNAVDVVVHVRGNQPVWVSPSIEAAFGWPTQQWLGVDFAPHIHGDDLDAVYGALAENAAGRAAVARFRVATADGDYRWVEGHGKPHTDAAGDSDGVIVALRIIDAQIAMERELQQARDSALALAEAKSDFVATVSHEIRSPIHAIVGFSELLERQLSTTGQSEAAEWSSRMRTEAERLTRLIEDLLDLSRLDAGRTQIASKPFQLRQLVDEVIQMTRLNTDKKNLRLQYFVDPTTSDWRTGDPDRLHQVLHNLISNAEKFTREGRIDLDVTTVSSTLGDARIRFAVTDTGPGIPGSEVERILEPFAQVWSSDADRGSGLGLPISDRLVKAMGGDGLAVASLEGHGSTFHFTIPLPESQQPAATNAASTEHSTETASPGVILVVDDNETNRMLVETQLKKLGYDCEVASNGVEALERLDSAKFDAVLMDCNMPVMDGYEATRRIRAMERATGERTPVLALTASASGSNRDACERAGMDGFLSKPIHLSTLASTISRFLGGPTAPDGGGRTPSTFPQPRINPSPPILDRARIERLADELGTSALHNVVKTFVDEMPRRLAELNRVTALQDADAVRRGAHAIRSPSAMLGAAALAEHLRVIENSENPILTATHGDLDNLIHVTVQHMNAILGESPE</sequence>
<feature type="transmembrane region" description="Helical" evidence="20">
    <location>
        <begin position="140"/>
        <end position="161"/>
    </location>
</feature>
<keyword evidence="7 17" id="KW-0597">Phosphoprotein</keyword>
<comment type="similarity">
    <text evidence="3">In the N-terminal section; belongs to the phytochrome family.</text>
</comment>
<reference evidence="25 26" key="1">
    <citation type="submission" date="2016-04" db="EMBL/GenBank/DDBJ databases">
        <title>Draft Genome Sequences of Staphylococcus capitis Strain H36, S. capitis Strain H65, S. cohnii Strain H62, S. hominis Strain H69, Mycobacterium iranicum Strain H39, Plantibacter sp. Strain H53, Pseudomonas oryzihabitans Strain H72, and Microbacterium sp. Strain H83, isolated from residential settings.</title>
        <authorList>
            <person name="Lymperopoulou D."/>
            <person name="Adams R.I."/>
            <person name="Lindow S."/>
            <person name="Coil D.A."/>
            <person name="Jospin G."/>
            <person name="Eisen J.A."/>
        </authorList>
    </citation>
    <scope>NUCLEOTIDE SEQUENCE [LARGE SCALE GENOMIC DNA]</scope>
    <source>
        <strain evidence="25 26">H39</strain>
    </source>
</reference>
<proteinExistence type="inferred from homology"/>
<feature type="transmembrane region" description="Helical" evidence="20">
    <location>
        <begin position="212"/>
        <end position="236"/>
    </location>
</feature>
<comment type="catalytic activity">
    <reaction evidence="1">
        <text>ATP + protein L-histidine = ADP + protein N-phospho-L-histidine.</text>
        <dbReference type="EC" id="2.7.13.3"/>
    </reaction>
</comment>
<dbReference type="InterPro" id="IPR036097">
    <property type="entry name" value="HisK_dim/P_sf"/>
</dbReference>
<feature type="transmembrane region" description="Helical" evidence="20">
    <location>
        <begin position="81"/>
        <end position="103"/>
    </location>
</feature>
<dbReference type="SMART" id="SM00388">
    <property type="entry name" value="HisKA"/>
    <property type="match status" value="1"/>
</dbReference>
<dbReference type="Gene3D" id="3.30.565.10">
    <property type="entry name" value="Histidine kinase-like ATPase, C-terminal domain"/>
    <property type="match status" value="1"/>
</dbReference>
<keyword evidence="10" id="KW-0418">Kinase</keyword>
<dbReference type="PROSITE" id="PS50110">
    <property type="entry name" value="RESPONSE_REGULATORY"/>
    <property type="match status" value="1"/>
</dbReference>
<gene>
    <name evidence="25" type="ORF">A4X20_07130</name>
</gene>
<dbReference type="InterPro" id="IPR004358">
    <property type="entry name" value="Sig_transdc_His_kin-like_C"/>
</dbReference>
<dbReference type="InterPro" id="IPR000700">
    <property type="entry name" value="PAS-assoc_C"/>
</dbReference>
<feature type="compositionally biased region" description="Polar residues" evidence="19">
    <location>
        <begin position="657"/>
        <end position="673"/>
    </location>
</feature>
<dbReference type="CDD" id="cd00082">
    <property type="entry name" value="HisKA"/>
    <property type="match status" value="1"/>
</dbReference>
<dbReference type="PROSITE" id="PS50894">
    <property type="entry name" value="HPT"/>
    <property type="match status" value="1"/>
</dbReference>
<dbReference type="InterPro" id="IPR035965">
    <property type="entry name" value="PAS-like_dom_sf"/>
</dbReference>
<dbReference type="Gene3D" id="3.40.50.2300">
    <property type="match status" value="1"/>
</dbReference>
<dbReference type="SMART" id="SM00387">
    <property type="entry name" value="HATPase_c"/>
    <property type="match status" value="1"/>
</dbReference>
<accession>A0A178LPH5</accession>
<dbReference type="Gene3D" id="3.30.450.20">
    <property type="entry name" value="PAS domain"/>
    <property type="match status" value="1"/>
</dbReference>
<evidence type="ECO:0000256" key="2">
    <source>
        <dbReference type="ARBA" id="ARBA00004429"/>
    </source>
</evidence>
<dbReference type="CDD" id="cd00130">
    <property type="entry name" value="PAS"/>
    <property type="match status" value="1"/>
</dbReference>
<dbReference type="SUPFAM" id="SSF52172">
    <property type="entry name" value="CheY-like"/>
    <property type="match status" value="1"/>
</dbReference>
<dbReference type="Proteomes" id="UP000078396">
    <property type="component" value="Unassembled WGS sequence"/>
</dbReference>
<dbReference type="SUPFAM" id="SSF47384">
    <property type="entry name" value="Homodimeric domain of signal transducing histidine kinase"/>
    <property type="match status" value="1"/>
</dbReference>
<dbReference type="InterPro" id="IPR003594">
    <property type="entry name" value="HATPase_dom"/>
</dbReference>
<feature type="domain" description="Histidine kinase" evidence="21">
    <location>
        <begin position="431"/>
        <end position="654"/>
    </location>
</feature>
<evidence type="ECO:0000256" key="11">
    <source>
        <dbReference type="ARBA" id="ARBA00022840"/>
    </source>
</evidence>
<dbReference type="InterPro" id="IPR036641">
    <property type="entry name" value="HPT_dom_sf"/>
</dbReference>
<feature type="transmembrane region" description="Helical" evidence="20">
    <location>
        <begin position="15"/>
        <end position="37"/>
    </location>
</feature>
<dbReference type="PANTHER" id="PTHR43047">
    <property type="entry name" value="TWO-COMPONENT HISTIDINE PROTEIN KINASE"/>
    <property type="match status" value="1"/>
</dbReference>
<dbReference type="FunFam" id="3.30.565.10:FF:000010">
    <property type="entry name" value="Sensor histidine kinase RcsC"/>
    <property type="match status" value="1"/>
</dbReference>
<dbReference type="PROSITE" id="PS50113">
    <property type="entry name" value="PAC"/>
    <property type="match status" value="1"/>
</dbReference>
<keyword evidence="11" id="KW-0547">Nucleotide-binding</keyword>
<evidence type="ECO:0000256" key="6">
    <source>
        <dbReference type="ARBA" id="ARBA00022519"/>
    </source>
</evidence>
<dbReference type="Pfam" id="PF00072">
    <property type="entry name" value="Response_reg"/>
    <property type="match status" value="1"/>
</dbReference>
<evidence type="ECO:0000259" key="23">
    <source>
        <dbReference type="PROSITE" id="PS50113"/>
    </source>
</evidence>
<evidence type="ECO:0000256" key="8">
    <source>
        <dbReference type="ARBA" id="ARBA00022679"/>
    </source>
</evidence>
<protein>
    <recommendedName>
        <fullName evidence="15">Circadian input-output histidine kinase CikA</fullName>
        <ecNumber evidence="4">2.7.13.3</ecNumber>
    </recommendedName>
</protein>
<evidence type="ECO:0000256" key="14">
    <source>
        <dbReference type="ARBA" id="ARBA00023136"/>
    </source>
</evidence>
<dbReference type="PANTHER" id="PTHR43047:SF64">
    <property type="entry name" value="HISTIDINE KINASE CONTAINING CHEY-HOMOLOGOUS RECEIVER DOMAIN AND PAS DOMAIN-RELATED"/>
    <property type="match status" value="1"/>
</dbReference>
<keyword evidence="6" id="KW-0997">Cell inner membrane</keyword>
<feature type="modified residue" description="4-aspartylphosphate" evidence="17">
    <location>
        <position position="726"/>
    </location>
</feature>
<dbReference type="SUPFAM" id="SSF55874">
    <property type="entry name" value="ATPase domain of HSP90 chaperone/DNA topoisomerase II/histidine kinase"/>
    <property type="match status" value="1"/>
</dbReference>
<dbReference type="InterPro" id="IPR000014">
    <property type="entry name" value="PAS"/>
</dbReference>
<evidence type="ECO:0000256" key="17">
    <source>
        <dbReference type="PROSITE-ProRule" id="PRU00169"/>
    </source>
</evidence>
<dbReference type="PRINTS" id="PR00344">
    <property type="entry name" value="BCTRLSENSOR"/>
</dbReference>
<evidence type="ECO:0000256" key="7">
    <source>
        <dbReference type="ARBA" id="ARBA00022553"/>
    </source>
</evidence>
<evidence type="ECO:0000256" key="10">
    <source>
        <dbReference type="ARBA" id="ARBA00022777"/>
    </source>
</evidence>
<dbReference type="InterPro" id="IPR005467">
    <property type="entry name" value="His_kinase_dom"/>
</dbReference>
<evidence type="ECO:0000259" key="22">
    <source>
        <dbReference type="PROSITE" id="PS50110"/>
    </source>
</evidence>
<dbReference type="EC" id="2.7.13.3" evidence="4"/>
<feature type="modified residue" description="Phosphohistidine" evidence="16">
    <location>
        <position position="875"/>
    </location>
</feature>
<feature type="transmembrane region" description="Helical" evidence="20">
    <location>
        <begin position="109"/>
        <end position="128"/>
    </location>
</feature>
<keyword evidence="5" id="KW-1003">Cell membrane</keyword>
<dbReference type="AlphaFoldDB" id="A0A178LPH5"/>
<evidence type="ECO:0000259" key="21">
    <source>
        <dbReference type="PROSITE" id="PS50109"/>
    </source>
</evidence>
<feature type="region of interest" description="Disordered" evidence="19">
    <location>
        <begin position="797"/>
        <end position="821"/>
    </location>
</feature>
<organism evidence="25 26">
    <name type="scientific">Mycolicibacterium iranicum</name>
    <name type="common">Mycobacterium iranicum</name>
    <dbReference type="NCBI Taxonomy" id="912594"/>
    <lineage>
        <taxon>Bacteria</taxon>
        <taxon>Bacillati</taxon>
        <taxon>Actinomycetota</taxon>
        <taxon>Actinomycetes</taxon>
        <taxon>Mycobacteriales</taxon>
        <taxon>Mycobacteriaceae</taxon>
        <taxon>Mycolicibacterium</taxon>
    </lineage>
</organism>
<keyword evidence="14 20" id="KW-0472">Membrane</keyword>
<keyword evidence="12 20" id="KW-1133">Transmembrane helix</keyword>
<evidence type="ECO:0000256" key="19">
    <source>
        <dbReference type="SAM" id="MobiDB-lite"/>
    </source>
</evidence>
<dbReference type="FunFam" id="1.10.287.130:FF:000001">
    <property type="entry name" value="Two-component sensor histidine kinase"/>
    <property type="match status" value="1"/>
</dbReference>
<evidence type="ECO:0000256" key="20">
    <source>
        <dbReference type="SAM" id="Phobius"/>
    </source>
</evidence>
<dbReference type="InterPro" id="IPR001789">
    <property type="entry name" value="Sig_transdc_resp-reg_receiver"/>
</dbReference>
<feature type="coiled-coil region" evidence="18">
    <location>
        <begin position="271"/>
        <end position="300"/>
    </location>
</feature>
<dbReference type="GO" id="GO:0000155">
    <property type="term" value="F:phosphorelay sensor kinase activity"/>
    <property type="evidence" value="ECO:0007669"/>
    <property type="project" value="InterPro"/>
</dbReference>
<dbReference type="PROSITE" id="PS50109">
    <property type="entry name" value="HIS_KIN"/>
    <property type="match status" value="1"/>
</dbReference>
<evidence type="ECO:0000256" key="9">
    <source>
        <dbReference type="ARBA" id="ARBA00022692"/>
    </source>
</evidence>
<dbReference type="Pfam" id="PF01627">
    <property type="entry name" value="Hpt"/>
    <property type="match status" value="1"/>
</dbReference>
<keyword evidence="9 20" id="KW-0812">Transmembrane</keyword>
<dbReference type="Pfam" id="PF08447">
    <property type="entry name" value="PAS_3"/>
    <property type="match status" value="1"/>
</dbReference>
<evidence type="ECO:0000313" key="25">
    <source>
        <dbReference type="EMBL" id="OAN34467.1"/>
    </source>
</evidence>
<dbReference type="InterPro" id="IPR036890">
    <property type="entry name" value="HATPase_C_sf"/>
</dbReference>
<feature type="transmembrane region" description="Helical" evidence="20">
    <location>
        <begin position="173"/>
        <end position="191"/>
    </location>
</feature>